<evidence type="ECO:0008006" key="3">
    <source>
        <dbReference type="Google" id="ProtNLM"/>
    </source>
</evidence>
<evidence type="ECO:0000313" key="2">
    <source>
        <dbReference type="Proteomes" id="UP000216024"/>
    </source>
</evidence>
<dbReference type="OrthoDB" id="1905050at2"/>
<dbReference type="InterPro" id="IPR027972">
    <property type="entry name" value="DUF4489"/>
</dbReference>
<accession>A0A267MA95</accession>
<dbReference type="AlphaFoldDB" id="A0A267MA95"/>
<dbReference type="Pfam" id="PF14879">
    <property type="entry name" value="DUF4489"/>
    <property type="match status" value="3"/>
</dbReference>
<evidence type="ECO:0000313" key="1">
    <source>
        <dbReference type="EMBL" id="PAB56367.1"/>
    </source>
</evidence>
<sequence>MTCNHIYEDYKSCKPDEECGKSKPKHPKPQKVLLECGQGTGSKTFTSTEDTPFQLANVTVDTTSLNKPEVVIKFSSLVRLEKIENAPRTVTLKYELFRTYNNEDEEPLSLGTWMFEKADDLQERFVTLEESFSFIFCEKLNCLGCCSYFVKVTPVEITNSTATVSDGEMAALTKTLRYPLEDNCKACSPIYDNIFIPKNFKSKDTILACGQGNGGIVFKDSGLFLPADIAHVTIDTSSLNKPKVLIEFSTIIKISEDADAILQFELFRVCGDGDPVSRGIWKFEMTKSEELVNKAFSFIFCDCNVPSKCCEYFVEVTPIEIEDDDDIDEEDDVTVYNGRMIALAQSSKENFHYDYYKTCDEISDCINRKPLCDKPKEIVLECGSGTGSRTFTSQSEEPFQLANVTIDTTSFCKPIVNIQFSSIVSFELTSEEIMGGEASIQLRYELFRKCDNRRVSSLGVWEFEMTNEEGDQALRTIEGTESFDFTFCEHITCPGCCDYFVTVTAIEIIEGPQVISIATVSNGRIAALAQEG</sequence>
<dbReference type="Proteomes" id="UP000216024">
    <property type="component" value="Unassembled WGS sequence"/>
</dbReference>
<keyword evidence="2" id="KW-1185">Reference proteome</keyword>
<dbReference type="EMBL" id="NIBG01000035">
    <property type="protein sequence ID" value="PAB56367.1"/>
    <property type="molecule type" value="Genomic_DNA"/>
</dbReference>
<organism evidence="1 2">
    <name type="scientific">Anaeromicrobium sediminis</name>
    <dbReference type="NCBI Taxonomy" id="1478221"/>
    <lineage>
        <taxon>Bacteria</taxon>
        <taxon>Bacillati</taxon>
        <taxon>Bacillota</taxon>
        <taxon>Clostridia</taxon>
        <taxon>Peptostreptococcales</taxon>
        <taxon>Thermotaleaceae</taxon>
        <taxon>Anaeromicrobium</taxon>
    </lineage>
</organism>
<name>A0A267MA95_9FIRM</name>
<dbReference type="RefSeq" id="WP_095136080.1">
    <property type="nucleotide sequence ID" value="NZ_NIBG01000035.1"/>
</dbReference>
<gene>
    <name evidence="1" type="ORF">CCE28_20960</name>
</gene>
<reference evidence="1 2" key="1">
    <citation type="submission" date="2017-06" db="EMBL/GenBank/DDBJ databases">
        <title>Draft genome sequence of anaerobic fermentative bacterium Anaeromicrobium sediminis DY2726D isolated from West Pacific Ocean sediments.</title>
        <authorList>
            <person name="Zeng X."/>
        </authorList>
    </citation>
    <scope>NUCLEOTIDE SEQUENCE [LARGE SCALE GENOMIC DNA]</scope>
    <source>
        <strain evidence="1 2">DY2726D</strain>
    </source>
</reference>
<comment type="caution">
    <text evidence="1">The sequence shown here is derived from an EMBL/GenBank/DDBJ whole genome shotgun (WGS) entry which is preliminary data.</text>
</comment>
<proteinExistence type="predicted"/>
<protein>
    <recommendedName>
        <fullName evidence="3">DUF4489 domain-containing protein</fullName>
    </recommendedName>
</protein>